<name>A0A8B9EEG4_ANSCY</name>
<reference evidence="3" key="1">
    <citation type="submission" date="2025-08" db="UniProtKB">
        <authorList>
            <consortium name="Ensembl"/>
        </authorList>
    </citation>
    <scope>IDENTIFICATION</scope>
</reference>
<dbReference type="Pfam" id="PF13837">
    <property type="entry name" value="Myb_DNA-bind_4"/>
    <property type="match status" value="2"/>
</dbReference>
<evidence type="ECO:0000313" key="3">
    <source>
        <dbReference type="Ensembl" id="ENSACDP00005018392.1"/>
    </source>
</evidence>
<feature type="domain" description="Myb/SANT-like DNA-binding" evidence="2">
    <location>
        <begin position="165"/>
        <end position="253"/>
    </location>
</feature>
<dbReference type="Gene3D" id="1.10.10.60">
    <property type="entry name" value="Homeodomain-like"/>
    <property type="match status" value="2"/>
</dbReference>
<feature type="compositionally biased region" description="Basic and acidic residues" evidence="1">
    <location>
        <begin position="259"/>
        <end position="286"/>
    </location>
</feature>
<organism evidence="3 4">
    <name type="scientific">Anser cygnoides</name>
    <name type="common">Swan goose</name>
    <dbReference type="NCBI Taxonomy" id="8845"/>
    <lineage>
        <taxon>Eukaryota</taxon>
        <taxon>Metazoa</taxon>
        <taxon>Chordata</taxon>
        <taxon>Craniata</taxon>
        <taxon>Vertebrata</taxon>
        <taxon>Euteleostomi</taxon>
        <taxon>Archelosauria</taxon>
        <taxon>Archosauria</taxon>
        <taxon>Dinosauria</taxon>
        <taxon>Saurischia</taxon>
        <taxon>Theropoda</taxon>
        <taxon>Coelurosauria</taxon>
        <taxon>Aves</taxon>
        <taxon>Neognathae</taxon>
        <taxon>Galloanserae</taxon>
        <taxon>Anseriformes</taxon>
        <taxon>Anatidae</taxon>
        <taxon>Anserinae</taxon>
        <taxon>Anser</taxon>
    </lineage>
</organism>
<dbReference type="PANTHER" id="PTHR47595:SF1">
    <property type="entry name" value="MYB_SANT-LIKE DNA-BINDING DOMAIN-CONTAINING PROTEIN"/>
    <property type="match status" value="1"/>
</dbReference>
<feature type="domain" description="Myb/SANT-like DNA-binding" evidence="2">
    <location>
        <begin position="7"/>
        <end position="95"/>
    </location>
</feature>
<feature type="region of interest" description="Disordered" evidence="1">
    <location>
        <begin position="258"/>
        <end position="304"/>
    </location>
</feature>
<feature type="compositionally biased region" description="Polar residues" evidence="1">
    <location>
        <begin position="121"/>
        <end position="132"/>
    </location>
</feature>
<protein>
    <recommendedName>
        <fullName evidence="2">Myb/SANT-like DNA-binding domain-containing protein</fullName>
    </recommendedName>
</protein>
<proteinExistence type="predicted"/>
<dbReference type="InterPro" id="IPR044822">
    <property type="entry name" value="Myb_DNA-bind_4"/>
</dbReference>
<evidence type="ECO:0000313" key="4">
    <source>
        <dbReference type="Proteomes" id="UP000694521"/>
    </source>
</evidence>
<accession>A0A8B9EEG4</accession>
<dbReference type="FunFam" id="1.10.10.60:FF:000032">
    <property type="entry name" value="Zinc finger and SCAN domain-containing 20"/>
    <property type="match status" value="2"/>
</dbReference>
<evidence type="ECO:0000259" key="2">
    <source>
        <dbReference type="Pfam" id="PF13837"/>
    </source>
</evidence>
<dbReference type="Proteomes" id="UP000694521">
    <property type="component" value="Unplaced"/>
</dbReference>
<dbReference type="AlphaFoldDB" id="A0A8B9EEG4"/>
<reference evidence="3" key="2">
    <citation type="submission" date="2025-09" db="UniProtKB">
        <authorList>
            <consortium name="Ensembl"/>
        </authorList>
    </citation>
    <scope>IDENTIFICATION</scope>
</reference>
<dbReference type="Ensembl" id="ENSACDT00005022049.1">
    <property type="protein sequence ID" value="ENSACDP00005018392.1"/>
    <property type="gene ID" value="ENSACDG00005013387.1"/>
</dbReference>
<dbReference type="PANTHER" id="PTHR47595">
    <property type="entry name" value="HEAT SHOCK 70 KDA PROTEIN 14"/>
    <property type="match status" value="1"/>
</dbReference>
<sequence>MECGVGKHWTEEEVKALLSVWSEKSIRKQLRGTLRNKGIFIYIAKRLQELGVCRDWKQCRAKYKNLKYEYRTVKYAHNSGDATKTMKFFHDLDAILRYEPVLQLGAAENGRCSATEARLNASPTTDSTQGEISVSLEDDEDASGDPLLFMSRVRPVQLVANEGGKHWTVDEVRALIHIWSDKNIQQQLEGTVRNKRIFEHVAARLRKFGIVRDWKQCRTKCKNLKHEYRSVKNAQGSGSTSKSMKFFNELDAILGHSTMEQESKSDNEESGRPPEWTEGKSEKDCIEMPGDTGEEDSVSSMSEDLQIADVKKVSDSEILEDEDFNNSSLAALEATQIKKETIDIVSVGDVTANTGSLGIKRKTWNDEMSPVPLKKSASENTILQFQKLLTERVHTVTEGKKLLLEKLCKQEEMQDLNRTQLYADPSAIQQVGLMNFLPN</sequence>
<evidence type="ECO:0000256" key="1">
    <source>
        <dbReference type="SAM" id="MobiDB-lite"/>
    </source>
</evidence>
<feature type="region of interest" description="Disordered" evidence="1">
    <location>
        <begin position="119"/>
        <end position="141"/>
    </location>
</feature>
<keyword evidence="4" id="KW-1185">Reference proteome</keyword>